<evidence type="ECO:0000256" key="2">
    <source>
        <dbReference type="SAM" id="SignalP"/>
    </source>
</evidence>
<sequence length="610" mass="65998">MSPCSLPGRCLPQPLRRSRAGAPWLRAVLAVALLSIALPTFAATDADVQRAVQRAADQAVRQAKQQQARAEREERQRAAQAEREARQRQAQAQREANAQARQETLARSCASLQAWVDAEPIPFYTGHRPSEAAIAAMLRDARFVPIFGQRYDEMDRQTLQQLAQGASRCFAVPNGPLAALPAREKQLVNSALAPGQQPANLQHLARAREADATLLRLASAATGLQPTEPDAQRLLAMEREGEAVFAMAAQAARERFLADLRAADTAVAVPVLAAAVDQALASAQGLDGLQALATLAHRQQAGFMPAGERLQSTEGVQARAENLRRIQQRMDAIGEALAATERQRIDALGEGAVALEQGVRWHADYLQRLQPYAARVEPLAGLLPYFTQKREQALAQARETLQRQAAGTASHEELHGLQARYLLPQDQQTVPGMAILTAFTAQAQAVDKRIALGRSGVEPEQPAPSKQAAPQAAAGEPSEDVMYDLVRSVLDTGTRRQNALMAGCLDGPRTHDPAMNQVCLATMLYAGVTSGTWEPAPPPKILAFEKIGCAPALGQAGYQCDYRLAVEKRLNPALVGPEAQRLLEGASLKQARFIEGRNGWMMIYTDEAVQ</sequence>
<feature type="signal peptide" evidence="2">
    <location>
        <begin position="1"/>
        <end position="42"/>
    </location>
</feature>
<dbReference type="Proteomes" id="UP000318405">
    <property type="component" value="Unassembled WGS sequence"/>
</dbReference>
<protein>
    <submittedName>
        <fullName evidence="3">Uncharacterized protein</fullName>
    </submittedName>
</protein>
<keyword evidence="2" id="KW-0732">Signal</keyword>
<evidence type="ECO:0000313" key="4">
    <source>
        <dbReference type="Proteomes" id="UP000318405"/>
    </source>
</evidence>
<evidence type="ECO:0000256" key="1">
    <source>
        <dbReference type="SAM" id="MobiDB-lite"/>
    </source>
</evidence>
<keyword evidence="4" id="KW-1185">Reference proteome</keyword>
<dbReference type="OrthoDB" id="7352860at2"/>
<name>A0A556AG79_9BURK</name>
<feature type="compositionally biased region" description="Low complexity" evidence="1">
    <location>
        <begin position="458"/>
        <end position="476"/>
    </location>
</feature>
<accession>A0A556AG79</accession>
<comment type="caution">
    <text evidence="3">The sequence shown here is derived from an EMBL/GenBank/DDBJ whole genome shotgun (WGS) entry which is preliminary data.</text>
</comment>
<feature type="region of interest" description="Disordered" evidence="1">
    <location>
        <begin position="455"/>
        <end position="478"/>
    </location>
</feature>
<organism evidence="3 4">
    <name type="scientific">Verticiella sediminum</name>
    <dbReference type="NCBI Taxonomy" id="1247510"/>
    <lineage>
        <taxon>Bacteria</taxon>
        <taxon>Pseudomonadati</taxon>
        <taxon>Pseudomonadota</taxon>
        <taxon>Betaproteobacteria</taxon>
        <taxon>Burkholderiales</taxon>
        <taxon>Alcaligenaceae</taxon>
        <taxon>Verticiella</taxon>
    </lineage>
</organism>
<dbReference type="EMBL" id="VLTJ01000032">
    <property type="protein sequence ID" value="TSH91881.1"/>
    <property type="molecule type" value="Genomic_DNA"/>
</dbReference>
<feature type="chain" id="PRO_5021830835" evidence="2">
    <location>
        <begin position="43"/>
        <end position="610"/>
    </location>
</feature>
<evidence type="ECO:0000313" key="3">
    <source>
        <dbReference type="EMBL" id="TSH91881.1"/>
    </source>
</evidence>
<feature type="compositionally biased region" description="Low complexity" evidence="1">
    <location>
        <begin position="88"/>
        <end position="99"/>
    </location>
</feature>
<proteinExistence type="predicted"/>
<feature type="region of interest" description="Disordered" evidence="1">
    <location>
        <begin position="63"/>
        <end position="99"/>
    </location>
</feature>
<reference evidence="3 4" key="1">
    <citation type="submission" date="2019-07" db="EMBL/GenBank/DDBJ databases">
        <title>Qingshengfaniella alkalisoli gen. nov., sp. nov., isolated from saline soil.</title>
        <authorList>
            <person name="Xu L."/>
            <person name="Huang X.-X."/>
            <person name="Sun J.-Q."/>
        </authorList>
    </citation>
    <scope>NUCLEOTIDE SEQUENCE [LARGE SCALE GENOMIC DNA]</scope>
    <source>
        <strain evidence="3 4">DSM 27279</strain>
    </source>
</reference>
<gene>
    <name evidence="3" type="ORF">FOZ76_17625</name>
</gene>
<dbReference type="AlphaFoldDB" id="A0A556AG79"/>
<feature type="compositionally biased region" description="Basic and acidic residues" evidence="1">
    <location>
        <begin position="69"/>
        <end position="87"/>
    </location>
</feature>